<dbReference type="InterPro" id="IPR005235">
    <property type="entry name" value="YmdB-like"/>
</dbReference>
<dbReference type="PANTHER" id="PTHR36303:SF1">
    <property type="entry name" value="2',3'-CYCLIC-NUCLEOTIDE 2'-PHOSPHODIESTERASE"/>
    <property type="match status" value="1"/>
</dbReference>
<feature type="binding site" evidence="2">
    <location>
        <position position="71"/>
    </location>
    <ligand>
        <name>Fe cation</name>
        <dbReference type="ChEBI" id="CHEBI:24875"/>
        <label>2</label>
    </ligand>
</feature>
<feature type="active site" description="Proton donor" evidence="1">
    <location>
        <position position="72"/>
    </location>
</feature>
<organism evidence="3 4">
    <name type="scientific">Mycoplasma testudineum</name>
    <dbReference type="NCBI Taxonomy" id="244584"/>
    <lineage>
        <taxon>Bacteria</taxon>
        <taxon>Bacillati</taxon>
        <taxon>Mycoplasmatota</taxon>
        <taxon>Mollicutes</taxon>
        <taxon>Mycoplasmataceae</taxon>
        <taxon>Mycoplasma</taxon>
    </lineage>
</organism>
<feature type="binding site" evidence="2">
    <location>
        <position position="43"/>
    </location>
    <ligand>
        <name>Fe cation</name>
        <dbReference type="ChEBI" id="CHEBI:24875"/>
        <label>1</label>
    </ligand>
</feature>
<feature type="binding site" evidence="2">
    <location>
        <position position="184"/>
    </location>
    <ligand>
        <name>Fe cation</name>
        <dbReference type="ChEBI" id="CHEBI:24875"/>
        <label>2</label>
    </ligand>
</feature>
<evidence type="ECO:0000256" key="1">
    <source>
        <dbReference type="PIRSR" id="PIRSR004789-50"/>
    </source>
</evidence>
<protein>
    <recommendedName>
        <fullName evidence="5">Metallophosphoesterase</fullName>
    </recommendedName>
</protein>
<name>A0A4R6IEK6_9MOLU</name>
<comment type="caution">
    <text evidence="3">The sequence shown here is derived from an EMBL/GenBank/DDBJ whole genome shotgun (WGS) entry which is preliminary data.</text>
</comment>
<keyword evidence="4" id="KW-1185">Reference proteome</keyword>
<feature type="binding site" evidence="2">
    <location>
        <position position="159"/>
    </location>
    <ligand>
        <name>Fe cation</name>
        <dbReference type="ChEBI" id="CHEBI:24875"/>
        <label>2</label>
    </ligand>
</feature>
<gene>
    <name evidence="3" type="ORF">EI74_0300</name>
</gene>
<dbReference type="GO" id="GO:0046872">
    <property type="term" value="F:metal ion binding"/>
    <property type="evidence" value="ECO:0007669"/>
    <property type="project" value="UniProtKB-KW"/>
</dbReference>
<dbReference type="AlphaFoldDB" id="A0A4R6IEK6"/>
<dbReference type="SUPFAM" id="SSF56300">
    <property type="entry name" value="Metallo-dependent phosphatases"/>
    <property type="match status" value="1"/>
</dbReference>
<feature type="binding site" evidence="2">
    <location>
        <position position="186"/>
    </location>
    <ligand>
        <name>Fe cation</name>
        <dbReference type="ChEBI" id="CHEBI:24875"/>
        <label>1</label>
    </ligand>
</feature>
<dbReference type="Gene3D" id="3.60.21.10">
    <property type="match status" value="1"/>
</dbReference>
<feature type="binding site" evidence="2">
    <location>
        <position position="12"/>
    </location>
    <ligand>
        <name>Fe cation</name>
        <dbReference type="ChEBI" id="CHEBI:24875"/>
        <label>1</label>
    </ligand>
</feature>
<reference evidence="3 4" key="1">
    <citation type="submission" date="2019-03" db="EMBL/GenBank/DDBJ databases">
        <title>Genomic Encyclopedia of Archaeal and Bacterial Type Strains, Phase II (KMG-II): from individual species to whole genera.</title>
        <authorList>
            <person name="Goeker M."/>
        </authorList>
    </citation>
    <scope>NUCLEOTIDE SEQUENCE [LARGE SCALE GENOMIC DNA]</scope>
    <source>
        <strain evidence="3 4">ATCC 700618</strain>
    </source>
</reference>
<keyword evidence="2" id="KW-0479">Metal-binding</keyword>
<evidence type="ECO:0000313" key="4">
    <source>
        <dbReference type="Proteomes" id="UP000295518"/>
    </source>
</evidence>
<sequence length="267" mass="29988">MTKNIRILFFGDIFGNPGINALENELPKLKKQYDIDFTIAQAENVSGRKGFVYSDYEKLKKIGIDAFTLGNHVWAKPGVKNIINNADVIRPLNINSHYDGAGVRFFEIKNKKIAIVSLMGIAFNKLNPPWEEEYANDFFDSIDKIVADKTIDHIFIDFHAETTSEKNVLALYLDGKVDAIVGTHTHVQTNDARILDNGTAFITDVGMVGPINSAIGANFEQVYNKMRFDKYEKFKVSTNPSQINGIIISLGKKNKIIKILNYLPEAK</sequence>
<dbReference type="OrthoDB" id="9801109at2"/>
<dbReference type="GO" id="GO:0004113">
    <property type="term" value="F:2',3'-cyclic-nucleotide 3'-phosphodiesterase activity"/>
    <property type="evidence" value="ECO:0007669"/>
    <property type="project" value="TreeGrafter"/>
</dbReference>
<evidence type="ECO:0000256" key="2">
    <source>
        <dbReference type="PIRSR" id="PIRSR004789-51"/>
    </source>
</evidence>
<feature type="binding site" evidence="2">
    <location>
        <position position="43"/>
    </location>
    <ligand>
        <name>Fe cation</name>
        <dbReference type="ChEBI" id="CHEBI:24875"/>
        <label>2</label>
    </ligand>
</feature>
<dbReference type="PIRSF" id="PIRSF004789">
    <property type="entry name" value="DR1281"/>
    <property type="match status" value="1"/>
</dbReference>
<dbReference type="EMBL" id="SNWN01000010">
    <property type="protein sequence ID" value="TDO20472.1"/>
    <property type="molecule type" value="Genomic_DNA"/>
</dbReference>
<dbReference type="InterPro" id="IPR029052">
    <property type="entry name" value="Metallo-depent_PP-like"/>
</dbReference>
<dbReference type="Pfam" id="PF13277">
    <property type="entry name" value="YmdB"/>
    <property type="match status" value="1"/>
</dbReference>
<dbReference type="Proteomes" id="UP000295518">
    <property type="component" value="Unassembled WGS sequence"/>
</dbReference>
<proteinExistence type="predicted"/>
<evidence type="ECO:0000313" key="3">
    <source>
        <dbReference type="EMBL" id="TDO20472.1"/>
    </source>
</evidence>
<dbReference type="PANTHER" id="PTHR36303">
    <property type="entry name" value="2',3'-CYCLIC-NUCLEOTIDE 2'-PHOSPHODIESTERASE"/>
    <property type="match status" value="1"/>
</dbReference>
<accession>A0A4R6IEK6</accession>
<dbReference type="RefSeq" id="WP_094254472.1">
    <property type="nucleotide sequence ID" value="NZ_NNCE01000002.1"/>
</dbReference>
<feature type="binding site" evidence="2">
    <location>
        <position position="44"/>
    </location>
    <ligand>
        <name>Fe cation</name>
        <dbReference type="ChEBI" id="CHEBI:24875"/>
        <label>1</label>
    </ligand>
</feature>
<evidence type="ECO:0008006" key="5">
    <source>
        <dbReference type="Google" id="ProtNLM"/>
    </source>
</evidence>